<evidence type="ECO:0000256" key="2">
    <source>
        <dbReference type="ARBA" id="ARBA00022630"/>
    </source>
</evidence>
<reference evidence="10 11" key="1">
    <citation type="submission" date="2019-07" db="EMBL/GenBank/DDBJ databases">
        <title>Microlunatus dokdonensis sp. nov. isolated from the rhizospheric soil of the wild plant Elymus tsukushiensis.</title>
        <authorList>
            <person name="Ghim S.-Y."/>
            <person name="Hwang Y.-J."/>
            <person name="Son J.-S."/>
            <person name="Shin J.-H."/>
        </authorList>
    </citation>
    <scope>NUCLEOTIDE SEQUENCE [LARGE SCALE GENOMIC DNA]</scope>
    <source>
        <strain evidence="10 11">KUDC0627</strain>
    </source>
</reference>
<dbReference type="InterPro" id="IPR016166">
    <property type="entry name" value="FAD-bd_PCMH"/>
</dbReference>
<dbReference type="Pfam" id="PF01565">
    <property type="entry name" value="FAD_binding_4"/>
    <property type="match status" value="1"/>
</dbReference>
<dbReference type="PROSITE" id="PS51379">
    <property type="entry name" value="4FE4S_FER_2"/>
    <property type="match status" value="1"/>
</dbReference>
<evidence type="ECO:0000256" key="7">
    <source>
        <dbReference type="ARBA" id="ARBA00023014"/>
    </source>
</evidence>
<keyword evidence="2" id="KW-0285">Flavoprotein</keyword>
<name>A0A516Q5F6_9ACTN</name>
<keyword evidence="3" id="KW-0479">Metal-binding</keyword>
<dbReference type="PROSITE" id="PS00198">
    <property type="entry name" value="4FE4S_FER_1"/>
    <property type="match status" value="1"/>
</dbReference>
<evidence type="ECO:0000256" key="1">
    <source>
        <dbReference type="ARBA" id="ARBA00001974"/>
    </source>
</evidence>
<dbReference type="Gene3D" id="3.30.465.10">
    <property type="match status" value="1"/>
</dbReference>
<dbReference type="InterPro" id="IPR036318">
    <property type="entry name" value="FAD-bd_PCMH-like_sf"/>
</dbReference>
<dbReference type="InterPro" id="IPR006094">
    <property type="entry name" value="Oxid_FAD_bind_N"/>
</dbReference>
<dbReference type="InterPro" id="IPR004113">
    <property type="entry name" value="FAD-bd_oxidored_4_C"/>
</dbReference>
<keyword evidence="7" id="KW-0411">Iron-sulfur</keyword>
<evidence type="ECO:0000256" key="6">
    <source>
        <dbReference type="ARBA" id="ARBA00023004"/>
    </source>
</evidence>
<feature type="domain" description="FAD-binding PCMH-type" evidence="9">
    <location>
        <begin position="46"/>
        <end position="264"/>
    </location>
</feature>
<keyword evidence="11" id="KW-1185">Reference proteome</keyword>
<dbReference type="SUPFAM" id="SSF56176">
    <property type="entry name" value="FAD-binding/transporter-associated domain-like"/>
    <property type="match status" value="1"/>
</dbReference>
<evidence type="ECO:0000256" key="4">
    <source>
        <dbReference type="ARBA" id="ARBA00022827"/>
    </source>
</evidence>
<dbReference type="GO" id="GO:0004458">
    <property type="term" value="F:D-lactate dehydrogenase (cytochrome) activity"/>
    <property type="evidence" value="ECO:0007669"/>
    <property type="project" value="TreeGrafter"/>
</dbReference>
<evidence type="ECO:0000256" key="5">
    <source>
        <dbReference type="ARBA" id="ARBA00023002"/>
    </source>
</evidence>
<keyword evidence="4" id="KW-0274">FAD</keyword>
<dbReference type="GO" id="GO:0071949">
    <property type="term" value="F:FAD binding"/>
    <property type="evidence" value="ECO:0007669"/>
    <property type="project" value="InterPro"/>
</dbReference>
<dbReference type="Gene3D" id="3.30.70.2740">
    <property type="match status" value="1"/>
</dbReference>
<dbReference type="KEGG" id="mik:FOE78_08030"/>
<dbReference type="InterPro" id="IPR016164">
    <property type="entry name" value="FAD-linked_Oxase-like_C"/>
</dbReference>
<dbReference type="InterPro" id="IPR016171">
    <property type="entry name" value="Vanillyl_alc_oxidase_C-sub2"/>
</dbReference>
<dbReference type="AlphaFoldDB" id="A0A516Q5F6"/>
<keyword evidence="5" id="KW-0560">Oxidoreductase</keyword>
<dbReference type="Gene3D" id="1.10.45.10">
    <property type="entry name" value="Vanillyl-alcohol Oxidase, Chain A, domain 4"/>
    <property type="match status" value="1"/>
</dbReference>
<feature type="domain" description="4Fe-4S ferredoxin-type" evidence="8">
    <location>
        <begin position="598"/>
        <end position="628"/>
    </location>
</feature>
<organism evidence="10 11">
    <name type="scientific">Microlunatus elymi</name>
    <dbReference type="NCBI Taxonomy" id="2596828"/>
    <lineage>
        <taxon>Bacteria</taxon>
        <taxon>Bacillati</taxon>
        <taxon>Actinomycetota</taxon>
        <taxon>Actinomycetes</taxon>
        <taxon>Propionibacteriales</taxon>
        <taxon>Propionibacteriaceae</taxon>
        <taxon>Microlunatus</taxon>
    </lineage>
</organism>
<dbReference type="Pfam" id="PF02913">
    <property type="entry name" value="FAD-oxidase_C"/>
    <property type="match status" value="1"/>
</dbReference>
<dbReference type="InterPro" id="IPR016169">
    <property type="entry name" value="FAD-bd_PCMH_sub2"/>
</dbReference>
<gene>
    <name evidence="10" type="ORF">FOE78_08030</name>
</gene>
<comment type="cofactor">
    <cofactor evidence="1">
        <name>FAD</name>
        <dbReference type="ChEBI" id="CHEBI:57692"/>
    </cofactor>
</comment>
<dbReference type="OrthoDB" id="9770306at2"/>
<dbReference type="GO" id="GO:0008720">
    <property type="term" value="F:D-lactate dehydrogenase (NAD+) activity"/>
    <property type="evidence" value="ECO:0007669"/>
    <property type="project" value="TreeGrafter"/>
</dbReference>
<evidence type="ECO:0000256" key="3">
    <source>
        <dbReference type="ARBA" id="ARBA00022723"/>
    </source>
</evidence>
<dbReference type="PROSITE" id="PS51387">
    <property type="entry name" value="FAD_PCMH"/>
    <property type="match status" value="1"/>
</dbReference>
<keyword evidence="6" id="KW-0408">Iron</keyword>
<sequence>MEAPETSGVEPAAQDLLAALRRRGLGDVVDSSDLTRALYSSDASLYRVVPQLVAWPRSTDELTEIGWLAAEYGVPITSRGAGTSIAGNAVGTGLILNTSKHLNKIISVDREARTATVQPGIVHAALQRAVTQIGLRFGPDPSSHSRCTIGGMIGNNACGSRALGYGKTSDNLVDLDIATLDGNRLTLTSDSRPSVSPLFGRLDELVHDHLATIRTEFGRFGRQVSGYAMEHLLPEQGFDALKFLAGTEGTLAMITQATVRLVADAPFKIMIALGYPDMAEAADAVTAILPYGPTAAEGLDSRIVDVVRNRQGEGSVPELPRGEGWLLVELTGEDDHDVRSRADRLLADSGCLDGFVVTDPAQAARLWKIREDGAGLASVSLSRPAHAGWEDTAVPPEHLGSYLRRFEELMSSYGVAGLPYGHFGDGCVHIRIDFPLWEDGGSAAYESFVTDAAELVASYGGSMSGEHGDGRHRSALLPKMYSPRALELFGAVKQIFDPRNLLNPGVLVDPQPLQENLRIPEVRTRPMALLEPHFTSEVHRCTGVGKCVASVPAGVANSAAGVMCPSFQATGNEKDSTRGRARVLEEMINGRLISGGWDAPEVHEALDLCLSCKGCRRDCPTGIDMAAYKAEVLDRSYAGKLRPRSHYALGWLPRWGRMITRVPVVAQLANLSLRLPLIGRLLKRAAGIDPRRGLPTFETQLPQIRSRAAIADGPASLLARAEQRRGRPSDRVDHGPVIIWTDSLSSQFAGGPIASAIAVLDRAGYTPYLLPRDACCGLTWITTGQLDGARRQLERALDVLTPYAKAGIPIVGLEPSCLAVWRSDAPELLDDPRVATVANKISTLAELLTSTDGWQPPELSGVELVVQPHCHHTSVIGWQTDAALLKRTGAKITTVAGCCGLAGNFGMEQGHYEVSLKVAEHDLLPAVRAASRDAIVLADGFSCRTQLAELSDRTAISLADLLARSPR</sequence>
<proteinExistence type="predicted"/>
<evidence type="ECO:0000313" key="10">
    <source>
        <dbReference type="EMBL" id="QDP98673.1"/>
    </source>
</evidence>
<dbReference type="InterPro" id="IPR017900">
    <property type="entry name" value="4Fe4S_Fe_S_CS"/>
</dbReference>
<accession>A0A516Q5F6</accession>
<dbReference type="EMBL" id="CP041692">
    <property type="protein sequence ID" value="QDP98673.1"/>
    <property type="molecule type" value="Genomic_DNA"/>
</dbReference>
<dbReference type="Proteomes" id="UP000319263">
    <property type="component" value="Chromosome"/>
</dbReference>
<dbReference type="Gene3D" id="3.30.70.2190">
    <property type="match status" value="1"/>
</dbReference>
<protein>
    <submittedName>
        <fullName evidence="10">FAD-binding oxidoreductase</fullName>
    </submittedName>
</protein>
<dbReference type="GO" id="GO:1903457">
    <property type="term" value="P:lactate catabolic process"/>
    <property type="evidence" value="ECO:0007669"/>
    <property type="project" value="TreeGrafter"/>
</dbReference>
<evidence type="ECO:0000313" key="11">
    <source>
        <dbReference type="Proteomes" id="UP000319263"/>
    </source>
</evidence>
<dbReference type="SUPFAM" id="SSF46548">
    <property type="entry name" value="alpha-helical ferredoxin"/>
    <property type="match status" value="1"/>
</dbReference>
<dbReference type="InterPro" id="IPR017896">
    <property type="entry name" value="4Fe4S_Fe-S-bd"/>
</dbReference>
<dbReference type="SUPFAM" id="SSF55103">
    <property type="entry name" value="FAD-linked oxidases, C-terminal domain"/>
    <property type="match status" value="1"/>
</dbReference>
<dbReference type="Pfam" id="PF13183">
    <property type="entry name" value="Fer4_8"/>
    <property type="match status" value="1"/>
</dbReference>
<dbReference type="GO" id="GO:0046872">
    <property type="term" value="F:metal ion binding"/>
    <property type="evidence" value="ECO:0007669"/>
    <property type="project" value="UniProtKB-KW"/>
</dbReference>
<evidence type="ECO:0000259" key="9">
    <source>
        <dbReference type="PROSITE" id="PS51387"/>
    </source>
</evidence>
<dbReference type="PANTHER" id="PTHR11748:SF119">
    <property type="entry name" value="D-2-HYDROXYGLUTARATE DEHYDROGENASE"/>
    <property type="match status" value="1"/>
</dbReference>
<dbReference type="PANTHER" id="PTHR11748">
    <property type="entry name" value="D-LACTATE DEHYDROGENASE"/>
    <property type="match status" value="1"/>
</dbReference>
<dbReference type="GO" id="GO:0051536">
    <property type="term" value="F:iron-sulfur cluster binding"/>
    <property type="evidence" value="ECO:0007669"/>
    <property type="project" value="UniProtKB-KW"/>
</dbReference>
<evidence type="ECO:0000259" key="8">
    <source>
        <dbReference type="PROSITE" id="PS51379"/>
    </source>
</evidence>